<name>A0A1H3NSZ2_9EURY</name>
<reference evidence="2" key="1">
    <citation type="submission" date="2016-10" db="EMBL/GenBank/DDBJ databases">
        <authorList>
            <person name="Varghese N."/>
            <person name="Submissions S."/>
        </authorList>
    </citation>
    <scope>NUCLEOTIDE SEQUENCE [LARGE SCALE GENOMIC DNA]</scope>
    <source>
        <strain evidence="2">DC30,IBRC 10041,KCTC 4046</strain>
    </source>
</reference>
<organism evidence="1 2">
    <name type="scientific">Halopenitus persicus</name>
    <dbReference type="NCBI Taxonomy" id="1048396"/>
    <lineage>
        <taxon>Archaea</taxon>
        <taxon>Methanobacteriati</taxon>
        <taxon>Methanobacteriota</taxon>
        <taxon>Stenosarchaea group</taxon>
        <taxon>Halobacteria</taxon>
        <taxon>Halobacteriales</taxon>
        <taxon>Haloferacaceae</taxon>
        <taxon>Halopenitus</taxon>
    </lineage>
</organism>
<sequence>MQRDRDCTECGSTESLRKQYGEWWCEEHTDNKHKIEAEHHPTWDDHDCHITIVGFKPCDSETGCAGVMDKFYSPSFGDEPGRSFVACRECSHFKHV</sequence>
<evidence type="ECO:0000313" key="2">
    <source>
        <dbReference type="Proteomes" id="UP000199079"/>
    </source>
</evidence>
<evidence type="ECO:0000313" key="1">
    <source>
        <dbReference type="EMBL" id="SDY91873.1"/>
    </source>
</evidence>
<accession>A0A1H3NSZ2</accession>
<gene>
    <name evidence="1" type="ORF">SAMN05216564_11511</name>
</gene>
<dbReference type="AlphaFoldDB" id="A0A1H3NSZ2"/>
<dbReference type="EMBL" id="FNPC01000015">
    <property type="protein sequence ID" value="SDY91873.1"/>
    <property type="molecule type" value="Genomic_DNA"/>
</dbReference>
<keyword evidence="2" id="KW-1185">Reference proteome</keyword>
<protein>
    <submittedName>
        <fullName evidence="1">Uncharacterized protein</fullName>
    </submittedName>
</protein>
<dbReference type="Proteomes" id="UP000199079">
    <property type="component" value="Unassembled WGS sequence"/>
</dbReference>
<proteinExistence type="predicted"/>